<comment type="subcellular location">
    <subcellularLocation>
        <location evidence="1">Membrane</location>
        <topology evidence="1">Multi-pass membrane protein</topology>
    </subcellularLocation>
</comment>
<feature type="transmembrane region" description="Helical" evidence="6">
    <location>
        <begin position="40"/>
        <end position="60"/>
    </location>
</feature>
<sequence length="364" mass="39264">MAANSERLRDYTRKVWIAAGVAAATVAILATLWFGFEILLMVFVGLLLALAFSLPAGWLCRHSFLSRRWALLVVLLVISGLLAAFSVNFAFSIGQQFEQLAETLPGSLVELKTMLSQWPMGSQIIEWISENPSPDANLSSWSTRVSTVFSTTFGALLNVVVVVFIGLFIAFDPGIYRTGLIKLITPAHREGAAVVLEAIKHKLAWWLLGRLASMTAVGLLAGVGLWALGIPMALSLGLLAALLSFIPYLGPLFSAVPALLVAFSVDSTAMLHVAVLYTGVQTLESYLVTPLIQREAVSIPPGLLLIVQVWLGLVAGLLGMLVAEPLIVLGMILVQRVYVKGWLERQDPPVEQAPEPTAGGDVRR</sequence>
<dbReference type="RefSeq" id="WP_035575335.1">
    <property type="nucleotide sequence ID" value="NZ_BAABKI010000022.1"/>
</dbReference>
<gene>
    <name evidence="7" type="ORF">GCM10023342_21570</name>
</gene>
<evidence type="ECO:0000256" key="2">
    <source>
        <dbReference type="ARBA" id="ARBA00009773"/>
    </source>
</evidence>
<keyword evidence="5 6" id="KW-0472">Membrane</keyword>
<comment type="similarity">
    <text evidence="2">Belongs to the autoinducer-2 exporter (AI-2E) (TC 2.A.86) family.</text>
</comment>
<evidence type="ECO:0000256" key="1">
    <source>
        <dbReference type="ARBA" id="ARBA00004141"/>
    </source>
</evidence>
<feature type="transmembrane region" description="Helical" evidence="6">
    <location>
        <begin position="234"/>
        <end position="262"/>
    </location>
</feature>
<dbReference type="Proteomes" id="UP001500074">
    <property type="component" value="Unassembled WGS sequence"/>
</dbReference>
<keyword evidence="4 6" id="KW-1133">Transmembrane helix</keyword>
<dbReference type="PANTHER" id="PTHR21716:SF62">
    <property type="entry name" value="TRANSPORT PROTEIN YDBI-RELATED"/>
    <property type="match status" value="1"/>
</dbReference>
<feature type="transmembrane region" description="Helical" evidence="6">
    <location>
        <begin position="309"/>
        <end position="334"/>
    </location>
</feature>
<feature type="transmembrane region" description="Helical" evidence="6">
    <location>
        <begin position="15"/>
        <end position="34"/>
    </location>
</feature>
<evidence type="ECO:0000256" key="4">
    <source>
        <dbReference type="ARBA" id="ARBA00022989"/>
    </source>
</evidence>
<feature type="transmembrane region" description="Helical" evidence="6">
    <location>
        <begin position="269"/>
        <end position="289"/>
    </location>
</feature>
<dbReference type="EMBL" id="BAABKI010000022">
    <property type="protein sequence ID" value="GAA5176348.1"/>
    <property type="molecule type" value="Genomic_DNA"/>
</dbReference>
<protein>
    <submittedName>
        <fullName evidence="7">AI-2E family transporter</fullName>
    </submittedName>
</protein>
<dbReference type="InterPro" id="IPR002549">
    <property type="entry name" value="AI-2E-like"/>
</dbReference>
<evidence type="ECO:0000256" key="5">
    <source>
        <dbReference type="ARBA" id="ARBA00023136"/>
    </source>
</evidence>
<dbReference type="Pfam" id="PF01594">
    <property type="entry name" value="AI-2E_transport"/>
    <property type="match status" value="1"/>
</dbReference>
<evidence type="ECO:0000313" key="7">
    <source>
        <dbReference type="EMBL" id="GAA5176348.1"/>
    </source>
</evidence>
<organism evidence="7 8">
    <name type="scientific">Modicisalibacter zincidurans</name>
    <dbReference type="NCBI Taxonomy" id="1178777"/>
    <lineage>
        <taxon>Bacteria</taxon>
        <taxon>Pseudomonadati</taxon>
        <taxon>Pseudomonadota</taxon>
        <taxon>Gammaproteobacteria</taxon>
        <taxon>Oceanospirillales</taxon>
        <taxon>Halomonadaceae</taxon>
        <taxon>Modicisalibacter</taxon>
    </lineage>
</organism>
<proteinExistence type="inferred from homology"/>
<dbReference type="PANTHER" id="PTHR21716">
    <property type="entry name" value="TRANSMEMBRANE PROTEIN"/>
    <property type="match status" value="1"/>
</dbReference>
<feature type="transmembrane region" description="Helical" evidence="6">
    <location>
        <begin position="69"/>
        <end position="91"/>
    </location>
</feature>
<name>A0ABP9RES2_9GAMM</name>
<keyword evidence="3 6" id="KW-0812">Transmembrane</keyword>
<evidence type="ECO:0000256" key="3">
    <source>
        <dbReference type="ARBA" id="ARBA00022692"/>
    </source>
</evidence>
<evidence type="ECO:0000256" key="6">
    <source>
        <dbReference type="SAM" id="Phobius"/>
    </source>
</evidence>
<feature type="transmembrane region" description="Helical" evidence="6">
    <location>
        <begin position="207"/>
        <end position="228"/>
    </location>
</feature>
<comment type="caution">
    <text evidence="7">The sequence shown here is derived from an EMBL/GenBank/DDBJ whole genome shotgun (WGS) entry which is preliminary data.</text>
</comment>
<feature type="transmembrane region" description="Helical" evidence="6">
    <location>
        <begin position="148"/>
        <end position="171"/>
    </location>
</feature>
<reference evidence="8" key="1">
    <citation type="journal article" date="2019" name="Int. J. Syst. Evol. Microbiol.">
        <title>The Global Catalogue of Microorganisms (GCM) 10K type strain sequencing project: providing services to taxonomists for standard genome sequencing and annotation.</title>
        <authorList>
            <consortium name="The Broad Institute Genomics Platform"/>
            <consortium name="The Broad Institute Genome Sequencing Center for Infectious Disease"/>
            <person name="Wu L."/>
            <person name="Ma J."/>
        </authorList>
    </citation>
    <scope>NUCLEOTIDE SEQUENCE [LARGE SCALE GENOMIC DNA]</scope>
    <source>
        <strain evidence="8">JCM 18472</strain>
    </source>
</reference>
<keyword evidence="8" id="KW-1185">Reference proteome</keyword>
<accession>A0ABP9RES2</accession>
<evidence type="ECO:0000313" key="8">
    <source>
        <dbReference type="Proteomes" id="UP001500074"/>
    </source>
</evidence>